<evidence type="ECO:0000256" key="4">
    <source>
        <dbReference type="SAM" id="MobiDB-lite"/>
    </source>
</evidence>
<keyword evidence="8" id="KW-1185">Reference proteome</keyword>
<comment type="caution">
    <text evidence="7">The sequence shown here is derived from an EMBL/GenBank/DDBJ whole genome shotgun (WGS) entry which is preliminary data.</text>
</comment>
<dbReference type="PROSITE" id="PS51077">
    <property type="entry name" value="HTH_ICLR"/>
    <property type="match status" value="1"/>
</dbReference>
<dbReference type="RefSeq" id="WP_380671311.1">
    <property type="nucleotide sequence ID" value="NZ_JBHTCJ010000012.1"/>
</dbReference>
<evidence type="ECO:0000256" key="1">
    <source>
        <dbReference type="ARBA" id="ARBA00023015"/>
    </source>
</evidence>
<reference evidence="8" key="1">
    <citation type="journal article" date="2019" name="Int. J. Syst. Evol. Microbiol.">
        <title>The Global Catalogue of Microorganisms (GCM) 10K type strain sequencing project: providing services to taxonomists for standard genome sequencing and annotation.</title>
        <authorList>
            <consortium name="The Broad Institute Genomics Platform"/>
            <consortium name="The Broad Institute Genome Sequencing Center for Infectious Disease"/>
            <person name="Wu L."/>
            <person name="Ma J."/>
        </authorList>
    </citation>
    <scope>NUCLEOTIDE SEQUENCE [LARGE SCALE GENOMIC DNA]</scope>
    <source>
        <strain evidence="8">WLHS5</strain>
    </source>
</reference>
<evidence type="ECO:0000313" key="8">
    <source>
        <dbReference type="Proteomes" id="UP001596504"/>
    </source>
</evidence>
<dbReference type="Gene3D" id="3.30.450.40">
    <property type="match status" value="2"/>
</dbReference>
<dbReference type="Pfam" id="PF09339">
    <property type="entry name" value="HTH_IclR"/>
    <property type="match status" value="1"/>
</dbReference>
<dbReference type="InterPro" id="IPR050707">
    <property type="entry name" value="HTH_MetabolicPath_Reg"/>
</dbReference>
<organism evidence="7 8">
    <name type="scientific">Saccharopolyspora griseoalba</name>
    <dbReference type="NCBI Taxonomy" id="1431848"/>
    <lineage>
        <taxon>Bacteria</taxon>
        <taxon>Bacillati</taxon>
        <taxon>Actinomycetota</taxon>
        <taxon>Actinomycetes</taxon>
        <taxon>Pseudonocardiales</taxon>
        <taxon>Pseudonocardiaceae</taxon>
        <taxon>Saccharopolyspora</taxon>
    </lineage>
</organism>
<evidence type="ECO:0000259" key="6">
    <source>
        <dbReference type="PROSITE" id="PS51078"/>
    </source>
</evidence>
<dbReference type="InterPro" id="IPR029016">
    <property type="entry name" value="GAF-like_dom_sf"/>
</dbReference>
<feature type="domain" description="IclR-ED" evidence="6">
    <location>
        <begin position="77"/>
        <end position="257"/>
    </location>
</feature>
<evidence type="ECO:0000259" key="5">
    <source>
        <dbReference type="PROSITE" id="PS51077"/>
    </source>
</evidence>
<dbReference type="PANTHER" id="PTHR30136:SF24">
    <property type="entry name" value="HTH-TYPE TRANSCRIPTIONAL REPRESSOR ALLR"/>
    <property type="match status" value="1"/>
</dbReference>
<dbReference type="PROSITE" id="PS51078">
    <property type="entry name" value="ICLR_ED"/>
    <property type="match status" value="2"/>
</dbReference>
<feature type="domain" description="IclR-ED" evidence="6">
    <location>
        <begin position="338"/>
        <end position="518"/>
    </location>
</feature>
<dbReference type="PANTHER" id="PTHR30136">
    <property type="entry name" value="HELIX-TURN-HELIX TRANSCRIPTIONAL REGULATOR, ICLR FAMILY"/>
    <property type="match status" value="1"/>
</dbReference>
<dbReference type="SUPFAM" id="SSF46785">
    <property type="entry name" value="Winged helix' DNA-binding domain"/>
    <property type="match status" value="1"/>
</dbReference>
<proteinExistence type="predicted"/>
<dbReference type="InterPro" id="IPR005471">
    <property type="entry name" value="Tscrpt_reg_IclR_N"/>
</dbReference>
<dbReference type="InterPro" id="IPR036390">
    <property type="entry name" value="WH_DNA-bd_sf"/>
</dbReference>
<keyword evidence="2" id="KW-0238">DNA-binding</keyword>
<dbReference type="EMBL" id="JBHTCJ010000012">
    <property type="protein sequence ID" value="MFC7343930.1"/>
    <property type="molecule type" value="Genomic_DNA"/>
</dbReference>
<name>A0ABW2LQM8_9PSEU</name>
<protein>
    <submittedName>
        <fullName evidence="7">IclR family transcriptional regulator</fullName>
    </submittedName>
</protein>
<keyword evidence="3" id="KW-0804">Transcription</keyword>
<evidence type="ECO:0000313" key="7">
    <source>
        <dbReference type="EMBL" id="MFC7343930.1"/>
    </source>
</evidence>
<dbReference type="InterPro" id="IPR036388">
    <property type="entry name" value="WH-like_DNA-bd_sf"/>
</dbReference>
<gene>
    <name evidence="7" type="ORF">ACFQRI_21195</name>
</gene>
<feature type="compositionally biased region" description="Polar residues" evidence="4">
    <location>
        <begin position="259"/>
        <end position="273"/>
    </location>
</feature>
<dbReference type="Gene3D" id="1.10.10.10">
    <property type="entry name" value="Winged helix-like DNA-binding domain superfamily/Winged helix DNA-binding domain"/>
    <property type="match status" value="2"/>
</dbReference>
<sequence length="518" mass="54468">MNLDAAQVTATGPVAGNERIVRVLDTLITRPRPHGWGVRELAAEIGESRSTVNRVLRGLTERRLVEADSSNYHVGPRLRVIAAQLHAQHPVLSRAAAVLAELSSACEATIMVVVRGPLPTTGFLAMLHEHDGPVRYQLTPGMILPLHAGAAGKALLSSIGLDALDGVELQRFSEKTIVDRHQLAADLAHAERTGYITSVGQHIALASGVAAPFETASGEKAAISATRPRYTTTDEDLARIAPLVRDAAAALSRIPMGSPTPSNAGLPSSSDNADSTALGRFERLLTTLAAQPHGVAPGRELITRVGANPSTVSKLRATAEASGIARTTPTEQLIAGPLLLRWAAVLGERPPLPDVLAPDLARLATDTGETAALAVYDQETATAVMTTVVAGPNPVHYGLAPGTPIPLHAGAAGKAILAHAGSQVVEQQALEPLTPRTRTERGQLRRDLTAIRERGWAEADGERIPDAFGLAAPFFEGARVAGSVTLTIPRFRKDQLDVAQLTAALTSTAEQITRLLTT</sequence>
<evidence type="ECO:0000256" key="3">
    <source>
        <dbReference type="ARBA" id="ARBA00023163"/>
    </source>
</evidence>
<dbReference type="Pfam" id="PF01614">
    <property type="entry name" value="IclR_C"/>
    <property type="match status" value="2"/>
</dbReference>
<accession>A0ABW2LQM8</accession>
<dbReference type="InterPro" id="IPR014757">
    <property type="entry name" value="Tscrpt_reg_IclR_C"/>
</dbReference>
<dbReference type="Proteomes" id="UP001596504">
    <property type="component" value="Unassembled WGS sequence"/>
</dbReference>
<feature type="domain" description="HTH iclR-type" evidence="5">
    <location>
        <begin position="14"/>
        <end position="76"/>
    </location>
</feature>
<dbReference type="SMART" id="SM00346">
    <property type="entry name" value="HTH_ICLR"/>
    <property type="match status" value="1"/>
</dbReference>
<keyword evidence="1" id="KW-0805">Transcription regulation</keyword>
<evidence type="ECO:0000256" key="2">
    <source>
        <dbReference type="ARBA" id="ARBA00023125"/>
    </source>
</evidence>
<dbReference type="SUPFAM" id="SSF55781">
    <property type="entry name" value="GAF domain-like"/>
    <property type="match status" value="2"/>
</dbReference>
<feature type="region of interest" description="Disordered" evidence="4">
    <location>
        <begin position="254"/>
        <end position="273"/>
    </location>
</feature>